<evidence type="ECO:0000313" key="1">
    <source>
        <dbReference type="EMBL" id="KAJ9086195.1"/>
    </source>
</evidence>
<name>A0ACC2UH93_9FUNG</name>
<proteinExistence type="predicted"/>
<protein>
    <submittedName>
        <fullName evidence="1">Uncharacterized protein</fullName>
    </submittedName>
</protein>
<gene>
    <name evidence="1" type="ORF">DSO57_1006706</name>
</gene>
<reference evidence="1" key="1">
    <citation type="submission" date="2022-04" db="EMBL/GenBank/DDBJ databases">
        <title>Genome of the entomopathogenic fungus Entomophthora muscae.</title>
        <authorList>
            <person name="Elya C."/>
            <person name="Lovett B.R."/>
            <person name="Lee E."/>
            <person name="Macias A.M."/>
            <person name="Hajek A.E."/>
            <person name="De Bivort B.L."/>
            <person name="Kasson M.T."/>
            <person name="De Fine Licht H.H."/>
            <person name="Stajich J.E."/>
        </authorList>
    </citation>
    <scope>NUCLEOTIDE SEQUENCE</scope>
    <source>
        <strain evidence="1">Berkeley</strain>
    </source>
</reference>
<evidence type="ECO:0000313" key="2">
    <source>
        <dbReference type="Proteomes" id="UP001165960"/>
    </source>
</evidence>
<organism evidence="1 2">
    <name type="scientific">Entomophthora muscae</name>
    <dbReference type="NCBI Taxonomy" id="34485"/>
    <lineage>
        <taxon>Eukaryota</taxon>
        <taxon>Fungi</taxon>
        <taxon>Fungi incertae sedis</taxon>
        <taxon>Zoopagomycota</taxon>
        <taxon>Entomophthoromycotina</taxon>
        <taxon>Entomophthoromycetes</taxon>
        <taxon>Entomophthorales</taxon>
        <taxon>Entomophthoraceae</taxon>
        <taxon>Entomophthora</taxon>
    </lineage>
</organism>
<accession>A0ACC2UH93</accession>
<dbReference type="Proteomes" id="UP001165960">
    <property type="component" value="Unassembled WGS sequence"/>
</dbReference>
<sequence>MSADTPLGDENPGRLLDDIHQSITWQDTKEGFPQELRSRWLETKSSHVPWGDSNCSESCKAWGARKLTSHSNCSPPPISTDWSLNLGWQVRAHLLETPLAQALLQLGPLWCSWKWLLGVLHQSQYWLGFLTSFSWPSPSPFYVPVILQNPPELSLLYPDTCLVYTGV</sequence>
<keyword evidence="2" id="KW-1185">Reference proteome</keyword>
<dbReference type="EMBL" id="QTSX02000729">
    <property type="protein sequence ID" value="KAJ9086195.1"/>
    <property type="molecule type" value="Genomic_DNA"/>
</dbReference>
<comment type="caution">
    <text evidence="1">The sequence shown here is derived from an EMBL/GenBank/DDBJ whole genome shotgun (WGS) entry which is preliminary data.</text>
</comment>